<feature type="compositionally biased region" description="Basic residues" evidence="1">
    <location>
        <begin position="248"/>
        <end position="258"/>
    </location>
</feature>
<evidence type="ECO:0000256" key="1">
    <source>
        <dbReference type="SAM" id="MobiDB-lite"/>
    </source>
</evidence>
<protein>
    <submittedName>
        <fullName evidence="2">Uncharacterized protein</fullName>
    </submittedName>
</protein>
<sequence length="294" mass="32891">MSSEVQYSVQEALAKQAEEYSGKWEQLQAAYNSLQVKHAQVEKYVEEMIGENSELKKGFLKDKAYLEHKNSRLLEIASLCQKETGSTDEERTIQVTPGKPKSSAFMHTTPESQMYTNPAPSSTMLSKSEVAKSGFLKKYLWGKKKLAYNSYEAVSVDPESESTTVVKGPIIKSPTGGVQVVFNDIATHRNIESEPATSPAIQALRAQHEKTPLSPFIKKARDLFRKTPAKSIVTTSDDNIFDSDSQSKKKIKKLRSKKAVTEQEISSNIQSIEKDSRTPIKSRLRQRNGPKPAY</sequence>
<evidence type="ECO:0000313" key="3">
    <source>
        <dbReference type="Proteomes" id="UP001479436"/>
    </source>
</evidence>
<name>A0ABR2WR92_9FUNG</name>
<dbReference type="Proteomes" id="UP001479436">
    <property type="component" value="Unassembled WGS sequence"/>
</dbReference>
<keyword evidence="3" id="KW-1185">Reference proteome</keyword>
<comment type="caution">
    <text evidence="2">The sequence shown here is derived from an EMBL/GenBank/DDBJ whole genome shotgun (WGS) entry which is preliminary data.</text>
</comment>
<dbReference type="Gene3D" id="2.60.40.4330">
    <property type="entry name" value="Kinesin-like protein Kif23, Arf6-interacting domain"/>
    <property type="match status" value="1"/>
</dbReference>
<accession>A0ABR2WR92</accession>
<gene>
    <name evidence="2" type="ORF">K7432_008827</name>
</gene>
<dbReference type="InterPro" id="IPR038105">
    <property type="entry name" value="Kif23_Arf-bd_sf"/>
</dbReference>
<reference evidence="2 3" key="1">
    <citation type="submission" date="2023-04" db="EMBL/GenBank/DDBJ databases">
        <title>Genome of Basidiobolus ranarum AG-B5.</title>
        <authorList>
            <person name="Stajich J.E."/>
            <person name="Carter-House D."/>
            <person name="Gryganskyi A."/>
        </authorList>
    </citation>
    <scope>NUCLEOTIDE SEQUENCE [LARGE SCALE GENOMIC DNA]</scope>
    <source>
        <strain evidence="2 3">AG-B5</strain>
    </source>
</reference>
<evidence type="ECO:0000313" key="2">
    <source>
        <dbReference type="EMBL" id="KAK9764029.1"/>
    </source>
</evidence>
<feature type="region of interest" description="Disordered" evidence="1">
    <location>
        <begin position="235"/>
        <end position="294"/>
    </location>
</feature>
<dbReference type="EMBL" id="JASJQH010000510">
    <property type="protein sequence ID" value="KAK9764029.1"/>
    <property type="molecule type" value="Genomic_DNA"/>
</dbReference>
<organism evidence="2 3">
    <name type="scientific">Basidiobolus ranarum</name>
    <dbReference type="NCBI Taxonomy" id="34480"/>
    <lineage>
        <taxon>Eukaryota</taxon>
        <taxon>Fungi</taxon>
        <taxon>Fungi incertae sedis</taxon>
        <taxon>Zoopagomycota</taxon>
        <taxon>Entomophthoromycotina</taxon>
        <taxon>Basidiobolomycetes</taxon>
        <taxon>Basidiobolales</taxon>
        <taxon>Basidiobolaceae</taxon>
        <taxon>Basidiobolus</taxon>
    </lineage>
</organism>
<proteinExistence type="predicted"/>